<reference evidence="2 3" key="1">
    <citation type="submission" date="2017-11" db="EMBL/GenBank/DDBJ databases">
        <title>Evolution of Phototrophy in the Chloroflexi Phylum Driven by Horizontal Gene Transfer.</title>
        <authorList>
            <person name="Ward L.M."/>
            <person name="Hemp J."/>
            <person name="Shih P.M."/>
            <person name="Mcglynn S.E."/>
            <person name="Fischer W."/>
        </authorList>
    </citation>
    <scope>NUCLEOTIDE SEQUENCE [LARGE SCALE GENOMIC DNA]</scope>
    <source>
        <strain evidence="2">JP3_7</strain>
    </source>
</reference>
<keyword evidence="1" id="KW-0472">Membrane</keyword>
<feature type="transmembrane region" description="Helical" evidence="1">
    <location>
        <begin position="96"/>
        <end position="115"/>
    </location>
</feature>
<evidence type="ECO:0000256" key="1">
    <source>
        <dbReference type="SAM" id="Phobius"/>
    </source>
</evidence>
<accession>A0A2M8QC55</accession>
<dbReference type="Proteomes" id="UP000230790">
    <property type="component" value="Unassembled WGS sequence"/>
</dbReference>
<evidence type="ECO:0000313" key="3">
    <source>
        <dbReference type="Proteomes" id="UP000230790"/>
    </source>
</evidence>
<comment type="caution">
    <text evidence="2">The sequence shown here is derived from an EMBL/GenBank/DDBJ whole genome shotgun (WGS) entry which is preliminary data.</text>
</comment>
<evidence type="ECO:0000313" key="2">
    <source>
        <dbReference type="EMBL" id="PJF47378.1"/>
    </source>
</evidence>
<protein>
    <submittedName>
        <fullName evidence="2">Uncharacterized protein</fullName>
    </submittedName>
</protein>
<organism evidence="2 3">
    <name type="scientific">Candidatus Thermofonsia Clade 3 bacterium</name>
    <dbReference type="NCBI Taxonomy" id="2364212"/>
    <lineage>
        <taxon>Bacteria</taxon>
        <taxon>Bacillati</taxon>
        <taxon>Chloroflexota</taxon>
        <taxon>Candidatus Thermofontia</taxon>
        <taxon>Candidatus Thermofonsia Clade 3</taxon>
    </lineage>
</organism>
<feature type="transmembrane region" description="Helical" evidence="1">
    <location>
        <begin position="62"/>
        <end position="84"/>
    </location>
</feature>
<sequence length="134" mass="13877">MVATALFALANAARAFLAVQQAARLLDLPAAAPAPYVALMSVAWAIAFGACAAGLARARRWAARVTIVAIVLYQANLWLNHLAFTRSSEASARAGFGALLSALSILCIGGAALWLDVRSAGRQAEAQPSPKSDT</sequence>
<keyword evidence="1" id="KW-0812">Transmembrane</keyword>
<feature type="transmembrane region" description="Helical" evidence="1">
    <location>
        <begin position="34"/>
        <end position="55"/>
    </location>
</feature>
<dbReference type="AlphaFoldDB" id="A0A2M8QC55"/>
<proteinExistence type="predicted"/>
<name>A0A2M8QC55_9CHLR</name>
<dbReference type="EMBL" id="PGTN01000052">
    <property type="protein sequence ID" value="PJF47378.1"/>
    <property type="molecule type" value="Genomic_DNA"/>
</dbReference>
<gene>
    <name evidence="2" type="ORF">CUN48_09030</name>
</gene>
<keyword evidence="1" id="KW-1133">Transmembrane helix</keyword>